<feature type="region of interest" description="Disordered" evidence="2">
    <location>
        <begin position="1117"/>
        <end position="1146"/>
    </location>
</feature>
<keyword evidence="1" id="KW-0945">Host-virus interaction</keyword>
<name>A0A835YC86_9CHLO</name>
<feature type="region of interest" description="Disordered" evidence="2">
    <location>
        <begin position="143"/>
        <end position="166"/>
    </location>
</feature>
<evidence type="ECO:0000313" key="3">
    <source>
        <dbReference type="EMBL" id="KAG2498608.1"/>
    </source>
</evidence>
<proteinExistence type="predicted"/>
<keyword evidence="4" id="KW-1185">Reference proteome</keyword>
<feature type="compositionally biased region" description="Low complexity" evidence="2">
    <location>
        <begin position="365"/>
        <end position="376"/>
    </location>
</feature>
<protein>
    <submittedName>
        <fullName evidence="3">Uncharacterized protein</fullName>
    </submittedName>
</protein>
<feature type="compositionally biased region" description="Low complexity" evidence="2">
    <location>
        <begin position="1117"/>
        <end position="1144"/>
    </location>
</feature>
<dbReference type="PANTHER" id="PTHR13037:SF24">
    <property type="entry name" value="POLYCOMB PROTEIN PCL-RELATED"/>
    <property type="match status" value="1"/>
</dbReference>
<evidence type="ECO:0000256" key="1">
    <source>
        <dbReference type="ARBA" id="ARBA00022581"/>
    </source>
</evidence>
<organism evidence="3 4">
    <name type="scientific">Edaphochlamys debaryana</name>
    <dbReference type="NCBI Taxonomy" id="47281"/>
    <lineage>
        <taxon>Eukaryota</taxon>
        <taxon>Viridiplantae</taxon>
        <taxon>Chlorophyta</taxon>
        <taxon>core chlorophytes</taxon>
        <taxon>Chlorophyceae</taxon>
        <taxon>CS clade</taxon>
        <taxon>Chlamydomonadales</taxon>
        <taxon>Chlamydomonadales incertae sedis</taxon>
        <taxon>Edaphochlamys</taxon>
    </lineage>
</organism>
<sequence>MAKGLQLSTAEAEDLIPRAFPGDKLSYQGLPEAAVRRAIAAWLATSPYQGASPLSARLSSVSPFLCGELPDFFAQPRHKLWFNKLFLAPESRGVFVVEQPEPGGAVWVRLDVAALQRAARGYCDPPPPPSPADFPALQAVSVAGSSHRPAAPTPPQQAPEFPPHPSRCLQAALRDRLPLPLSTGAAAAEWELAPGPELEAARCRVTAKRYLAEVLAAALPGHQLTLAAAWERLPQALRSRLELEGGGSGPPLEQGSGGAVGSLRALCEEEPDVFAVWLQLPSTWVVRLACEELAKLGEEAAAAAQEATSAAATGVEAADDADDARASSARGEASAAAAPRPVRVPGSVEAGAGLEDTPSPHPVGEEPSPEGAPSSPAAAMRELIAAAFPGGGLSARGLPETAMRRVIAARLASSPQPKYGERTALLPQLGEYLRHEHAGTWLNAAYTWPKLCAFLLAKESQQVFAVEARQEGRSGLAWTWWRCGGRRRHEQVLAAPLPPPPLPLSLPLRWLEQERGAAAGPAAEAMEEAASPPIAMGQPAVNPAELVPLIPRAFPGDGLSAQGLPEAAARRAIAAWLASNPCPGLAPHASKLTHLGDHLCSVYADVWHDPAYAWPKLKTFLLASASQGVFVIEGTPGGQEWVRLDTAALRRAAAAPRAVGAEAAAAELPTSASAATAKAPAARAAAGAAAGAVMAAASVRLTQALARRFPHPEHGDAANAGLAASAKRGIARILATAPPPHSMLLGTVGEALNRMLGGPGPAGKAGRLQKLCVQEPDVFRVTTPGVGTVYVALVCPTLLPLAAELAEAERSAPAAALVRAKSATAVGAAMAAGATCPHGAAAAAAAPVLPSSQEQLQTALLSRFPPLGFDDPRSLPRVVKRAVARLLAGAPGHELSSARLRELVPVLLGGTRAPDELLTWCEDEPDVFGVWLEPPSTWTVRLRSEELARLGEAAAPSAAVSPHSPVGAPEEEDVRDLIARALPNTHAPGKVPSNLLRRIVASWLAGSPDPSVGPLAALLPRLGDHLRTEHAGLWLKRRYAWPKLKTFLRAAEGKGVFTVVREPGGREWVRLDTAALRRAAAAEAAGGAAATTAASSAAPGTQCSAAPAATAATTAPPATAMAQPAGRASSASAPAAAAAALPSPQEQLQTALRNRFPPLGPNDPNRLAHVAKRATAQVLAEAPGHELSFARLGELVPKRMGGEKQARKLRALCEEEPDVFAVWLQPPDTWMVRLLGGAGSLEAAPAEAVGATGSATAAAASSVTARAPAAVADGGRAAAAEATESAVVGGDMEAAHIHSGAAALGNVAVAISETFAVQFPPPTLHGVPVPIPVPVPVPVLEDRPSLAPLDLDVPLLGWAGEAATPAAALLPQPLVLVVSDPFTPALAAMLQHCRACTHLGLAVHSYGGAPAVVCLYAPPVAGAVEAGVAGVEAAGTGADVAQAGAGTEAAAAAAMGAGTELGEAEVAAATGAAVYLVDLTAARELHGGGEAGADAERMLLFGVGSLLVNAGIEKVAHGRWQISALEAACGGVVTTPLLDTRRAVKGLAAMLDLPPPPPPPPSSASAATSSSAAAGVSPLSLVAVTAHVSALRSGLAAAGLWADRPDLLAALSAVHFAALRDELGPGEGGGAAWGSRPLSASSASSAFRSTLGPESRLPDVYFNALSPGSLRRLHDCTAPS</sequence>
<feature type="compositionally biased region" description="Low complexity" evidence="2">
    <location>
        <begin position="326"/>
        <end position="348"/>
    </location>
</feature>
<feature type="region of interest" description="Disordered" evidence="2">
    <location>
        <begin position="313"/>
        <end position="376"/>
    </location>
</feature>
<evidence type="ECO:0000313" key="4">
    <source>
        <dbReference type="Proteomes" id="UP000612055"/>
    </source>
</evidence>
<dbReference type="EMBL" id="JAEHOE010000009">
    <property type="protein sequence ID" value="KAG2498608.1"/>
    <property type="molecule type" value="Genomic_DNA"/>
</dbReference>
<dbReference type="Proteomes" id="UP000612055">
    <property type="component" value="Unassembled WGS sequence"/>
</dbReference>
<feature type="compositionally biased region" description="Pro residues" evidence="2">
    <location>
        <begin position="151"/>
        <end position="165"/>
    </location>
</feature>
<evidence type="ECO:0000256" key="2">
    <source>
        <dbReference type="SAM" id="MobiDB-lite"/>
    </source>
</evidence>
<dbReference type="PANTHER" id="PTHR13037">
    <property type="entry name" value="FORMIN"/>
    <property type="match status" value="1"/>
</dbReference>
<reference evidence="3" key="1">
    <citation type="journal article" date="2020" name="bioRxiv">
        <title>Comparative genomics of Chlamydomonas.</title>
        <authorList>
            <person name="Craig R.J."/>
            <person name="Hasan A.R."/>
            <person name="Ness R.W."/>
            <person name="Keightley P.D."/>
        </authorList>
    </citation>
    <scope>NUCLEOTIDE SEQUENCE</scope>
    <source>
        <strain evidence="3">CCAP 11/70</strain>
    </source>
</reference>
<feature type="region of interest" description="Disordered" evidence="2">
    <location>
        <begin position="1550"/>
        <end position="1569"/>
    </location>
</feature>
<accession>A0A835YC86</accession>
<gene>
    <name evidence="3" type="ORF">HYH03_003357</name>
</gene>
<comment type="caution">
    <text evidence="3">The sequence shown here is derived from an EMBL/GenBank/DDBJ whole genome shotgun (WGS) entry which is preliminary data.</text>
</comment>
<feature type="compositionally biased region" description="Pro residues" evidence="2">
    <location>
        <begin position="1553"/>
        <end position="1562"/>
    </location>
</feature>